<evidence type="ECO:0000256" key="1">
    <source>
        <dbReference type="SAM" id="MobiDB-lite"/>
    </source>
</evidence>
<gene>
    <name evidence="3" type="ORF">GCM10009863_31370</name>
</gene>
<feature type="compositionally biased region" description="Basic and acidic residues" evidence="1">
    <location>
        <begin position="47"/>
        <end position="69"/>
    </location>
</feature>
<dbReference type="Proteomes" id="UP001501447">
    <property type="component" value="Unassembled WGS sequence"/>
</dbReference>
<protein>
    <submittedName>
        <fullName evidence="3">DUF4232 domain-containing protein</fullName>
    </submittedName>
</protein>
<name>A0ABP6CGY4_9ACTN</name>
<accession>A0ABP6CGY4</accession>
<proteinExistence type="predicted"/>
<dbReference type="Pfam" id="PF14016">
    <property type="entry name" value="DUF4232"/>
    <property type="match status" value="1"/>
</dbReference>
<sequence length="213" mass="21307">MAAAAALSLTACGSDGGSGGKDDNAAGNTKAAASKDAGAKGSGSQHSEGKQENGKEGKDGKGGGGEDVRSQSTASGVKRKACDVGTVQVRLKRTGGTAPVVLLKATNQGDSRCDLYGYPFVGYPNAQSPIAVGGGQPQSVVSLEPGTSAYASLSLEDGDANNMHREKELTVELANRKLQGTGSTATLTAPGAGLALSDNSTVSYWNTTPELAM</sequence>
<organism evidence="3 4">
    <name type="scientific">Streptomyces axinellae</name>
    <dbReference type="NCBI Taxonomy" id="552788"/>
    <lineage>
        <taxon>Bacteria</taxon>
        <taxon>Bacillati</taxon>
        <taxon>Actinomycetota</taxon>
        <taxon>Actinomycetes</taxon>
        <taxon>Kitasatosporales</taxon>
        <taxon>Streptomycetaceae</taxon>
        <taxon>Streptomyces</taxon>
    </lineage>
</organism>
<evidence type="ECO:0000313" key="3">
    <source>
        <dbReference type="EMBL" id="GAA2615366.1"/>
    </source>
</evidence>
<reference evidence="4" key="1">
    <citation type="journal article" date="2019" name="Int. J. Syst. Evol. Microbiol.">
        <title>The Global Catalogue of Microorganisms (GCM) 10K type strain sequencing project: providing services to taxonomists for standard genome sequencing and annotation.</title>
        <authorList>
            <consortium name="The Broad Institute Genomics Platform"/>
            <consortium name="The Broad Institute Genome Sequencing Center for Infectious Disease"/>
            <person name="Wu L."/>
            <person name="Ma J."/>
        </authorList>
    </citation>
    <scope>NUCLEOTIDE SEQUENCE [LARGE SCALE GENOMIC DNA]</scope>
    <source>
        <strain evidence="4">JCM 16373</strain>
    </source>
</reference>
<feature type="domain" description="DUF4232" evidence="2">
    <location>
        <begin position="82"/>
        <end position="205"/>
    </location>
</feature>
<evidence type="ECO:0000313" key="4">
    <source>
        <dbReference type="Proteomes" id="UP001501447"/>
    </source>
</evidence>
<keyword evidence="4" id="KW-1185">Reference proteome</keyword>
<dbReference type="EMBL" id="BAAARJ010000009">
    <property type="protein sequence ID" value="GAA2615366.1"/>
    <property type="molecule type" value="Genomic_DNA"/>
</dbReference>
<feature type="compositionally biased region" description="Low complexity" evidence="1">
    <location>
        <begin position="25"/>
        <end position="36"/>
    </location>
</feature>
<feature type="region of interest" description="Disordered" evidence="1">
    <location>
        <begin position="1"/>
        <end position="79"/>
    </location>
</feature>
<dbReference type="InterPro" id="IPR025326">
    <property type="entry name" value="DUF4232"/>
</dbReference>
<evidence type="ECO:0000259" key="2">
    <source>
        <dbReference type="Pfam" id="PF14016"/>
    </source>
</evidence>
<comment type="caution">
    <text evidence="3">The sequence shown here is derived from an EMBL/GenBank/DDBJ whole genome shotgun (WGS) entry which is preliminary data.</text>
</comment>